<evidence type="ECO:0000313" key="1">
    <source>
        <dbReference type="EMBL" id="PPB48067.1"/>
    </source>
</evidence>
<keyword evidence="2" id="KW-1185">Reference proteome</keyword>
<dbReference type="OrthoDB" id="7565870at2"/>
<name>A0A2S5IU52_9MICC</name>
<gene>
    <name evidence="1" type="ORF">C4K88_16605</name>
</gene>
<accession>A0A2S5IU52</accession>
<organism evidence="1 2">
    <name type="scientific">Arthrobacter pityocampae</name>
    <dbReference type="NCBI Taxonomy" id="547334"/>
    <lineage>
        <taxon>Bacteria</taxon>
        <taxon>Bacillati</taxon>
        <taxon>Actinomycetota</taxon>
        <taxon>Actinomycetes</taxon>
        <taxon>Micrococcales</taxon>
        <taxon>Micrococcaceae</taxon>
        <taxon>Arthrobacter</taxon>
    </lineage>
</organism>
<sequence>MTSHYTRGASLSSEASREHIERALMDYGATDVCFSHDGSRSAIAFRADGRQFRLLVSLPEADGTGPSAGDTALGAARGAKAKDFERATRRVWYALTLAIDAKLGAAAAGIATLESEFLAHVVLPGNRTVFDEIEPIIESAYRSGRYSSLGGSPPSPTVDR</sequence>
<comment type="caution">
    <text evidence="1">The sequence shown here is derived from an EMBL/GenBank/DDBJ whole genome shotgun (WGS) entry which is preliminary data.</text>
</comment>
<dbReference type="AlphaFoldDB" id="A0A2S5IU52"/>
<protein>
    <submittedName>
        <fullName evidence="1">Uncharacterized protein</fullName>
    </submittedName>
</protein>
<proteinExistence type="predicted"/>
<dbReference type="RefSeq" id="WP_104122761.1">
    <property type="nucleotide sequence ID" value="NZ_PRKW01000007.1"/>
</dbReference>
<dbReference type="EMBL" id="PRKW01000007">
    <property type="protein sequence ID" value="PPB48067.1"/>
    <property type="molecule type" value="Genomic_DNA"/>
</dbReference>
<reference evidence="1 2" key="1">
    <citation type="journal article" date="2014" name="Int. J. Syst. Evol. Microbiol.">
        <title>Arthrobacter pityocampae sp. nov., isolated from Thaumetopoea pityocampa (Lep., Thaumetopoeidae).</title>
        <authorList>
            <person name="Ince I.A."/>
            <person name="Demirbag Z."/>
            <person name="Kati H."/>
        </authorList>
    </citation>
    <scope>NUCLEOTIDE SEQUENCE [LARGE SCALE GENOMIC DNA]</scope>
    <source>
        <strain evidence="1 2">Tp2</strain>
    </source>
</reference>
<evidence type="ECO:0000313" key="2">
    <source>
        <dbReference type="Proteomes" id="UP000239297"/>
    </source>
</evidence>
<dbReference type="Proteomes" id="UP000239297">
    <property type="component" value="Unassembled WGS sequence"/>
</dbReference>